<dbReference type="Proteomes" id="UP001597327">
    <property type="component" value="Unassembled WGS sequence"/>
</dbReference>
<reference evidence="3" key="1">
    <citation type="journal article" date="2019" name="Int. J. Syst. Evol. Microbiol.">
        <title>The Global Catalogue of Microorganisms (GCM) 10K type strain sequencing project: providing services to taxonomists for standard genome sequencing and annotation.</title>
        <authorList>
            <consortium name="The Broad Institute Genomics Platform"/>
            <consortium name="The Broad Institute Genome Sequencing Center for Infectious Disease"/>
            <person name="Wu L."/>
            <person name="Ma J."/>
        </authorList>
    </citation>
    <scope>NUCLEOTIDE SEQUENCE [LARGE SCALE GENOMIC DNA]</scope>
    <source>
        <strain evidence="3">JCM 3369</strain>
    </source>
</reference>
<comment type="caution">
    <text evidence="2">The sequence shown here is derived from an EMBL/GenBank/DDBJ whole genome shotgun (WGS) entry which is preliminary data.</text>
</comment>
<evidence type="ECO:0000313" key="2">
    <source>
        <dbReference type="EMBL" id="MFD1695533.1"/>
    </source>
</evidence>
<name>A0ABW4JVN7_9HYPH</name>
<sequence length="198" mass="20594">MQISIETTTQTSSTLVATLSSSGRQGNGRAEGASKDKSEAPLANALEAATKKAEEDAVVIAALQKAAEQRKGADEKDSEKRALASIEDYRKTAGKLKSALGDKEIRDEGRSNLLQIESASISTTTVEATFGDQTISAEFVSIDRVSYDSRTGLSARSASAASIEADFGDTSLSYQSASVSSLYAGTGEQVGNLLASLA</sequence>
<evidence type="ECO:0000313" key="3">
    <source>
        <dbReference type="Proteomes" id="UP001597327"/>
    </source>
</evidence>
<evidence type="ECO:0000256" key="1">
    <source>
        <dbReference type="SAM" id="MobiDB-lite"/>
    </source>
</evidence>
<accession>A0ABW4JVN7</accession>
<protein>
    <submittedName>
        <fullName evidence="2">Uncharacterized protein</fullName>
    </submittedName>
</protein>
<dbReference type="EMBL" id="JBHUFA010000001">
    <property type="protein sequence ID" value="MFD1695533.1"/>
    <property type="molecule type" value="Genomic_DNA"/>
</dbReference>
<keyword evidence="3" id="KW-1185">Reference proteome</keyword>
<gene>
    <name evidence="2" type="ORF">ACFSC7_08385</name>
</gene>
<dbReference type="RefSeq" id="WP_149890737.1">
    <property type="nucleotide sequence ID" value="NZ_JBHUFA010000001.1"/>
</dbReference>
<feature type="region of interest" description="Disordered" evidence="1">
    <location>
        <begin position="1"/>
        <end position="48"/>
    </location>
</feature>
<proteinExistence type="predicted"/>
<feature type="compositionally biased region" description="Low complexity" evidence="1">
    <location>
        <begin position="1"/>
        <end position="22"/>
    </location>
</feature>
<organism evidence="2 3">
    <name type="scientific">Roseibium aestuarii</name>
    <dbReference type="NCBI Taxonomy" id="2600299"/>
    <lineage>
        <taxon>Bacteria</taxon>
        <taxon>Pseudomonadati</taxon>
        <taxon>Pseudomonadota</taxon>
        <taxon>Alphaproteobacteria</taxon>
        <taxon>Hyphomicrobiales</taxon>
        <taxon>Stappiaceae</taxon>
        <taxon>Roseibium</taxon>
    </lineage>
</organism>